<sequence length="151" mass="17275">MVGSFISKVVHPISNLTDLKRRLGAGRRYFGYLHPAILGSQAHLSIIRFAISRFIANNSRCCVCINVCGLLKLDVVEGTDVEVPEFNVSYKPHEDQSKVSINLSYSIDQWSAQLLPWEYALSLVVVLRWRIRSASKLRYSYYMESVLLFLF</sequence>
<dbReference type="Proteomes" id="UP001420932">
    <property type="component" value="Unassembled WGS sequence"/>
</dbReference>
<reference evidence="2 3" key="1">
    <citation type="submission" date="2024-01" db="EMBL/GenBank/DDBJ databases">
        <title>Genome assemblies of Stephania.</title>
        <authorList>
            <person name="Yang L."/>
        </authorList>
    </citation>
    <scope>NUCLEOTIDE SEQUENCE [LARGE SCALE GENOMIC DNA]</scope>
    <source>
        <strain evidence="2">YNDBR</strain>
        <tissue evidence="2">Leaf</tissue>
    </source>
</reference>
<protein>
    <recommendedName>
        <fullName evidence="1">Malonyl-CoA decarboxylase C-terminal domain-containing protein</fullName>
    </recommendedName>
</protein>
<organism evidence="2 3">
    <name type="scientific">Stephania yunnanensis</name>
    <dbReference type="NCBI Taxonomy" id="152371"/>
    <lineage>
        <taxon>Eukaryota</taxon>
        <taxon>Viridiplantae</taxon>
        <taxon>Streptophyta</taxon>
        <taxon>Embryophyta</taxon>
        <taxon>Tracheophyta</taxon>
        <taxon>Spermatophyta</taxon>
        <taxon>Magnoliopsida</taxon>
        <taxon>Ranunculales</taxon>
        <taxon>Menispermaceae</taxon>
        <taxon>Menispermoideae</taxon>
        <taxon>Cissampelideae</taxon>
        <taxon>Stephania</taxon>
    </lineage>
</organism>
<evidence type="ECO:0000313" key="2">
    <source>
        <dbReference type="EMBL" id="KAK9114077.1"/>
    </source>
</evidence>
<feature type="domain" description="Malonyl-CoA decarboxylase C-terminal" evidence="1">
    <location>
        <begin position="9"/>
        <end position="57"/>
    </location>
</feature>
<dbReference type="GO" id="GO:0006633">
    <property type="term" value="P:fatty acid biosynthetic process"/>
    <property type="evidence" value="ECO:0007669"/>
    <property type="project" value="InterPro"/>
</dbReference>
<dbReference type="Gene3D" id="3.40.630.150">
    <property type="entry name" value="Malonyl-CoA decarboxylase, catalytic domain"/>
    <property type="match status" value="1"/>
</dbReference>
<dbReference type="GO" id="GO:0050080">
    <property type="term" value="F:malonyl-CoA decarboxylase activity"/>
    <property type="evidence" value="ECO:0007669"/>
    <property type="project" value="InterPro"/>
</dbReference>
<dbReference type="EMBL" id="JBBNAF010000009">
    <property type="protein sequence ID" value="KAK9114077.1"/>
    <property type="molecule type" value="Genomic_DNA"/>
</dbReference>
<dbReference type="InterPro" id="IPR042303">
    <property type="entry name" value="Malonyl_CoA_deC_C_sf"/>
</dbReference>
<evidence type="ECO:0000259" key="1">
    <source>
        <dbReference type="Pfam" id="PF05292"/>
    </source>
</evidence>
<keyword evidence="3" id="KW-1185">Reference proteome</keyword>
<comment type="caution">
    <text evidence="2">The sequence shown here is derived from an EMBL/GenBank/DDBJ whole genome shotgun (WGS) entry which is preliminary data.</text>
</comment>
<accession>A0AAP0IGK1</accession>
<proteinExistence type="predicted"/>
<evidence type="ECO:0000313" key="3">
    <source>
        <dbReference type="Proteomes" id="UP001420932"/>
    </source>
</evidence>
<dbReference type="AlphaFoldDB" id="A0AAP0IGK1"/>
<dbReference type="Pfam" id="PF05292">
    <property type="entry name" value="MCD"/>
    <property type="match status" value="1"/>
</dbReference>
<gene>
    <name evidence="2" type="ORF">Syun_020874</name>
</gene>
<dbReference type="InterPro" id="IPR007956">
    <property type="entry name" value="Malonyl_CoA_deC_C"/>
</dbReference>
<name>A0AAP0IGK1_9MAGN</name>